<feature type="domain" description="Methylamine utilisation protein MauE" evidence="7">
    <location>
        <begin position="5"/>
        <end position="131"/>
    </location>
</feature>
<protein>
    <recommendedName>
        <fullName evidence="7">Methylamine utilisation protein MauE domain-containing protein</fullName>
    </recommendedName>
</protein>
<gene>
    <name evidence="8" type="ORF">K8V15_05960</name>
</gene>
<proteinExistence type="predicted"/>
<organism evidence="8 9">
    <name type="scientific">Tessaracoccus flavescens</name>
    <dbReference type="NCBI Taxonomy" id="399497"/>
    <lineage>
        <taxon>Bacteria</taxon>
        <taxon>Bacillati</taxon>
        <taxon>Actinomycetota</taxon>
        <taxon>Actinomycetes</taxon>
        <taxon>Propionibacteriales</taxon>
        <taxon>Propionibacteriaceae</taxon>
        <taxon>Tessaracoccus</taxon>
    </lineage>
</organism>
<comment type="subcellular location">
    <subcellularLocation>
        <location evidence="1">Membrane</location>
        <topology evidence="1">Multi-pass membrane protein</topology>
    </subcellularLocation>
</comment>
<dbReference type="EMBL" id="DYZF01000151">
    <property type="protein sequence ID" value="HJE51508.1"/>
    <property type="molecule type" value="Genomic_DNA"/>
</dbReference>
<feature type="compositionally biased region" description="Acidic residues" evidence="5">
    <location>
        <begin position="314"/>
        <end position="326"/>
    </location>
</feature>
<dbReference type="Pfam" id="PF07291">
    <property type="entry name" value="MauE"/>
    <property type="match status" value="1"/>
</dbReference>
<evidence type="ECO:0000313" key="9">
    <source>
        <dbReference type="Proteomes" id="UP000712713"/>
    </source>
</evidence>
<feature type="transmembrane region" description="Helical" evidence="6">
    <location>
        <begin position="116"/>
        <end position="134"/>
    </location>
</feature>
<accession>A0A921EN06</accession>
<keyword evidence="2 6" id="KW-0812">Transmembrane</keyword>
<evidence type="ECO:0000259" key="7">
    <source>
        <dbReference type="Pfam" id="PF07291"/>
    </source>
</evidence>
<evidence type="ECO:0000256" key="6">
    <source>
        <dbReference type="SAM" id="Phobius"/>
    </source>
</evidence>
<evidence type="ECO:0000256" key="4">
    <source>
        <dbReference type="ARBA" id="ARBA00023136"/>
    </source>
</evidence>
<feature type="region of interest" description="Disordered" evidence="5">
    <location>
        <begin position="305"/>
        <end position="329"/>
    </location>
</feature>
<dbReference type="InterPro" id="IPR009908">
    <property type="entry name" value="Methylamine_util_MauE"/>
</dbReference>
<evidence type="ECO:0000313" key="8">
    <source>
        <dbReference type="EMBL" id="HJE51508.1"/>
    </source>
</evidence>
<dbReference type="Proteomes" id="UP000712713">
    <property type="component" value="Unassembled WGS sequence"/>
</dbReference>
<evidence type="ECO:0000256" key="5">
    <source>
        <dbReference type="SAM" id="MobiDB-lite"/>
    </source>
</evidence>
<name>A0A921EN06_9ACTN</name>
<evidence type="ECO:0000256" key="3">
    <source>
        <dbReference type="ARBA" id="ARBA00022989"/>
    </source>
</evidence>
<feature type="transmembrane region" description="Helical" evidence="6">
    <location>
        <begin position="56"/>
        <end position="84"/>
    </location>
</feature>
<sequence length="464" mass="47595">MTSLMLANVILALLLVISAVAKLRSPDETRDAFVSLKLPRWLAKSPAPVLLPWGELLLAVLLVVSSGWLLILATVGSVVLFAIYTVLIGRALRFEEAVSCNCFGVLGAQGVSGRTLVRNVVLLALAILGLVAAVQGQSFARLAELAVGWDWVVVAALSTAALFLSLDGGTTAASAPPAAAGSWVAYASLTDASTSAQVTMRQLGARGGGATVVFLRPGCGSCERLVDEWADATASAPRPTIPVSPTATIPDTPGWASLQGLMVDTGSNLGMALTGGSTPAAVVIGADGQLVGEPAIGLASVRELINGGPKPETDEPAAEPEGEPEPLDYIRRPIPQGVVLDSSGAPTTLTKLASQQAQLIVGIDCLCSDARSAMASLEEWQARLPILGVRLLVPFTLQPGTLTSAQHKIALYDHEGLVSKQLQLKGAASAVLLGADGLLAGGPVTGFGEVEAFVADIAEQLAEA</sequence>
<evidence type="ECO:0000256" key="2">
    <source>
        <dbReference type="ARBA" id="ARBA00022692"/>
    </source>
</evidence>
<evidence type="ECO:0000256" key="1">
    <source>
        <dbReference type="ARBA" id="ARBA00004141"/>
    </source>
</evidence>
<dbReference type="GO" id="GO:0016020">
    <property type="term" value="C:membrane"/>
    <property type="evidence" value="ECO:0007669"/>
    <property type="project" value="UniProtKB-SubCell"/>
</dbReference>
<reference evidence="8" key="1">
    <citation type="journal article" date="2021" name="PeerJ">
        <title>Extensive microbial diversity within the chicken gut microbiome revealed by metagenomics and culture.</title>
        <authorList>
            <person name="Gilroy R."/>
            <person name="Ravi A."/>
            <person name="Getino M."/>
            <person name="Pursley I."/>
            <person name="Horton D.L."/>
            <person name="Alikhan N.F."/>
            <person name="Baker D."/>
            <person name="Gharbi K."/>
            <person name="Hall N."/>
            <person name="Watson M."/>
            <person name="Adriaenssens E.M."/>
            <person name="Foster-Nyarko E."/>
            <person name="Jarju S."/>
            <person name="Secka A."/>
            <person name="Antonio M."/>
            <person name="Oren A."/>
            <person name="Chaudhuri R.R."/>
            <person name="La Ragione R."/>
            <person name="Hildebrand F."/>
            <person name="Pallen M.J."/>
        </authorList>
    </citation>
    <scope>NUCLEOTIDE SEQUENCE</scope>
    <source>
        <strain evidence="8">ChiGjej3B3-7470</strain>
    </source>
</reference>
<reference evidence="8" key="2">
    <citation type="submission" date="2021-09" db="EMBL/GenBank/DDBJ databases">
        <authorList>
            <person name="Gilroy R."/>
        </authorList>
    </citation>
    <scope>NUCLEOTIDE SEQUENCE</scope>
    <source>
        <strain evidence="8">ChiGjej3B3-7470</strain>
    </source>
</reference>
<keyword evidence="3 6" id="KW-1133">Transmembrane helix</keyword>
<dbReference type="GO" id="GO:0030416">
    <property type="term" value="P:methylamine metabolic process"/>
    <property type="evidence" value="ECO:0007669"/>
    <property type="project" value="InterPro"/>
</dbReference>
<keyword evidence="4 6" id="KW-0472">Membrane</keyword>
<comment type="caution">
    <text evidence="8">The sequence shown here is derived from an EMBL/GenBank/DDBJ whole genome shotgun (WGS) entry which is preliminary data.</text>
</comment>
<dbReference type="AlphaFoldDB" id="A0A921EN06"/>